<evidence type="ECO:0000259" key="3">
    <source>
        <dbReference type="Pfam" id="PF03061"/>
    </source>
</evidence>
<evidence type="ECO:0000313" key="4">
    <source>
        <dbReference type="EMBL" id="KAK4218984.1"/>
    </source>
</evidence>
<feature type="compositionally biased region" description="Polar residues" evidence="1">
    <location>
        <begin position="53"/>
        <end position="67"/>
    </location>
</feature>
<evidence type="ECO:0000256" key="1">
    <source>
        <dbReference type="SAM" id="MobiDB-lite"/>
    </source>
</evidence>
<reference evidence="4" key="1">
    <citation type="journal article" date="2023" name="Mol. Phylogenet. Evol.">
        <title>Genome-scale phylogeny and comparative genomics of the fungal order Sordariales.</title>
        <authorList>
            <person name="Hensen N."/>
            <person name="Bonometti L."/>
            <person name="Westerberg I."/>
            <person name="Brannstrom I.O."/>
            <person name="Guillou S."/>
            <person name="Cros-Aarteil S."/>
            <person name="Calhoun S."/>
            <person name="Haridas S."/>
            <person name="Kuo A."/>
            <person name="Mondo S."/>
            <person name="Pangilinan J."/>
            <person name="Riley R."/>
            <person name="LaButti K."/>
            <person name="Andreopoulos B."/>
            <person name="Lipzen A."/>
            <person name="Chen C."/>
            <person name="Yan M."/>
            <person name="Daum C."/>
            <person name="Ng V."/>
            <person name="Clum A."/>
            <person name="Steindorff A."/>
            <person name="Ohm R.A."/>
            <person name="Martin F."/>
            <person name="Silar P."/>
            <person name="Natvig D.O."/>
            <person name="Lalanne C."/>
            <person name="Gautier V."/>
            <person name="Ament-Velasquez S.L."/>
            <person name="Kruys A."/>
            <person name="Hutchinson M.I."/>
            <person name="Powell A.J."/>
            <person name="Barry K."/>
            <person name="Miller A.N."/>
            <person name="Grigoriev I.V."/>
            <person name="Debuchy R."/>
            <person name="Gladieux P."/>
            <person name="Hiltunen Thoren M."/>
            <person name="Johannesson H."/>
        </authorList>
    </citation>
    <scope>NUCLEOTIDE SEQUENCE</scope>
    <source>
        <strain evidence="4">PSN293</strain>
    </source>
</reference>
<evidence type="ECO:0000313" key="5">
    <source>
        <dbReference type="Proteomes" id="UP001301769"/>
    </source>
</evidence>
<proteinExistence type="predicted"/>
<keyword evidence="2" id="KW-0812">Transmembrane</keyword>
<keyword evidence="5" id="KW-1185">Reference proteome</keyword>
<dbReference type="SUPFAM" id="SSF54637">
    <property type="entry name" value="Thioesterase/thiol ester dehydrase-isomerase"/>
    <property type="match status" value="1"/>
</dbReference>
<dbReference type="PANTHER" id="PTHR47260:SF1">
    <property type="entry name" value="UPF0644 PROTEIN PB2B4.06"/>
    <property type="match status" value="1"/>
</dbReference>
<dbReference type="InterPro" id="IPR029069">
    <property type="entry name" value="HotDog_dom_sf"/>
</dbReference>
<keyword evidence="2" id="KW-1133">Transmembrane helix</keyword>
<evidence type="ECO:0000256" key="2">
    <source>
        <dbReference type="SAM" id="Phobius"/>
    </source>
</evidence>
<dbReference type="Gene3D" id="3.10.129.10">
    <property type="entry name" value="Hotdog Thioesterase"/>
    <property type="match status" value="1"/>
</dbReference>
<feature type="transmembrane region" description="Helical" evidence="2">
    <location>
        <begin position="85"/>
        <end position="106"/>
    </location>
</feature>
<dbReference type="PANTHER" id="PTHR47260">
    <property type="entry name" value="UPF0644 PROTEIN PB2B4.06"/>
    <property type="match status" value="1"/>
</dbReference>
<feature type="region of interest" description="Disordered" evidence="1">
    <location>
        <begin position="53"/>
        <end position="72"/>
    </location>
</feature>
<dbReference type="AlphaFoldDB" id="A0AAN6YH11"/>
<reference evidence="4" key="2">
    <citation type="submission" date="2023-05" db="EMBL/GenBank/DDBJ databases">
        <authorList>
            <consortium name="Lawrence Berkeley National Laboratory"/>
            <person name="Steindorff A."/>
            <person name="Hensen N."/>
            <person name="Bonometti L."/>
            <person name="Westerberg I."/>
            <person name="Brannstrom I.O."/>
            <person name="Guillou S."/>
            <person name="Cros-Aarteil S."/>
            <person name="Calhoun S."/>
            <person name="Haridas S."/>
            <person name="Kuo A."/>
            <person name="Mondo S."/>
            <person name="Pangilinan J."/>
            <person name="Riley R."/>
            <person name="Labutti K."/>
            <person name="Andreopoulos B."/>
            <person name="Lipzen A."/>
            <person name="Chen C."/>
            <person name="Yanf M."/>
            <person name="Daum C."/>
            <person name="Ng V."/>
            <person name="Clum A."/>
            <person name="Ohm R."/>
            <person name="Martin F."/>
            <person name="Silar P."/>
            <person name="Natvig D."/>
            <person name="Lalanne C."/>
            <person name="Gautier V."/>
            <person name="Ament-Velasquez S.L."/>
            <person name="Kruys A."/>
            <person name="Hutchinson M.I."/>
            <person name="Powell A.J."/>
            <person name="Barry K."/>
            <person name="Miller A.N."/>
            <person name="Grigoriev I.V."/>
            <person name="Debuchy R."/>
            <person name="Gladieux P."/>
            <person name="Thoren M.H."/>
            <person name="Johannesson H."/>
        </authorList>
    </citation>
    <scope>NUCLEOTIDE SEQUENCE</scope>
    <source>
        <strain evidence="4">PSN293</strain>
    </source>
</reference>
<dbReference type="Proteomes" id="UP001301769">
    <property type="component" value="Unassembled WGS sequence"/>
</dbReference>
<gene>
    <name evidence="4" type="ORF">QBC37DRAFT_165780</name>
</gene>
<dbReference type="InterPro" id="IPR006683">
    <property type="entry name" value="Thioestr_dom"/>
</dbReference>
<dbReference type="EMBL" id="MU858050">
    <property type="protein sequence ID" value="KAK4218984.1"/>
    <property type="molecule type" value="Genomic_DNA"/>
</dbReference>
<dbReference type="InterPro" id="IPR052061">
    <property type="entry name" value="PTE-AB_protein"/>
</dbReference>
<protein>
    <submittedName>
        <fullName evidence="4">Mitochondrial membrane protein FMP10</fullName>
    </submittedName>
</protein>
<organism evidence="4 5">
    <name type="scientific">Rhypophila decipiens</name>
    <dbReference type="NCBI Taxonomy" id="261697"/>
    <lineage>
        <taxon>Eukaryota</taxon>
        <taxon>Fungi</taxon>
        <taxon>Dikarya</taxon>
        <taxon>Ascomycota</taxon>
        <taxon>Pezizomycotina</taxon>
        <taxon>Sordariomycetes</taxon>
        <taxon>Sordariomycetidae</taxon>
        <taxon>Sordariales</taxon>
        <taxon>Naviculisporaceae</taxon>
        <taxon>Rhypophila</taxon>
    </lineage>
</organism>
<feature type="domain" description="Thioesterase" evidence="3">
    <location>
        <begin position="205"/>
        <end position="257"/>
    </location>
</feature>
<dbReference type="CDD" id="cd03443">
    <property type="entry name" value="PaaI_thioesterase"/>
    <property type="match status" value="1"/>
</dbReference>
<keyword evidence="2" id="KW-0472">Membrane</keyword>
<name>A0AAN6YH11_9PEZI</name>
<dbReference type="Pfam" id="PF03061">
    <property type="entry name" value="4HBT"/>
    <property type="match status" value="1"/>
</dbReference>
<accession>A0AAN6YH11</accession>
<sequence length="324" mass="35847">MTSRIQYQQLLRLGQRQISRQQNGFLIPAERLQQPARIRLPLIAPQCRQQAARFSTTRLRPQDSTAELSEPVAPKPKKKSVVRRFLFAGTFLLLGAITGSSLKLLVEPPEPPTPNSPEDEYTIEVLHDQAAKLPIVKQLTSDPAFVESWDAYETLSPKHKSQHLMAGVMTGSRGVGGYQRIWYNPSTGELVSVVFLGGATTGWPGVVHGGLLATILDESCGRAAFKQWAGKTGVTARLELNYKKATLANGFYVIRARPREEEQLPEGERGKRHYKIFVDAVVEDANTGALQVVSEAIFVGGSGKDQTKEEGRVWGKAMDEHTRF</sequence>
<comment type="caution">
    <text evidence="4">The sequence shown here is derived from an EMBL/GenBank/DDBJ whole genome shotgun (WGS) entry which is preliminary data.</text>
</comment>